<evidence type="ECO:0000256" key="2">
    <source>
        <dbReference type="ARBA" id="ARBA00012483"/>
    </source>
</evidence>
<dbReference type="InterPro" id="IPR058981">
    <property type="entry name" value="MGRN1/RNF157-like_N"/>
</dbReference>
<accession>A0A7R8ZTI0</accession>
<gene>
    <name evidence="10" type="ORF">CTOB1V02_LOCUS11682</name>
</gene>
<dbReference type="PANTHER" id="PTHR22996:SF0">
    <property type="entry name" value="RE60872P-RELATED"/>
    <property type="match status" value="1"/>
</dbReference>
<name>A0A7R8ZTI0_9CRUS</name>
<evidence type="ECO:0000313" key="10">
    <source>
        <dbReference type="EMBL" id="CAD7233863.1"/>
    </source>
</evidence>
<dbReference type="EMBL" id="OB667138">
    <property type="protein sequence ID" value="CAD7233863.1"/>
    <property type="molecule type" value="Genomic_DNA"/>
</dbReference>
<evidence type="ECO:0000256" key="4">
    <source>
        <dbReference type="ARBA" id="ARBA00022723"/>
    </source>
</evidence>
<feature type="compositionally biased region" description="Low complexity" evidence="8">
    <location>
        <begin position="366"/>
        <end position="378"/>
    </location>
</feature>
<dbReference type="InterPro" id="IPR045194">
    <property type="entry name" value="MGRN1/RNF157-like"/>
</dbReference>
<feature type="compositionally biased region" description="Pro residues" evidence="8">
    <location>
        <begin position="424"/>
        <end position="433"/>
    </location>
</feature>
<keyword evidence="6" id="KW-0833">Ubl conjugation pathway</keyword>
<organism evidence="10">
    <name type="scientific">Cyprideis torosa</name>
    <dbReference type="NCBI Taxonomy" id="163714"/>
    <lineage>
        <taxon>Eukaryota</taxon>
        <taxon>Metazoa</taxon>
        <taxon>Ecdysozoa</taxon>
        <taxon>Arthropoda</taxon>
        <taxon>Crustacea</taxon>
        <taxon>Oligostraca</taxon>
        <taxon>Ostracoda</taxon>
        <taxon>Podocopa</taxon>
        <taxon>Podocopida</taxon>
        <taxon>Cytherocopina</taxon>
        <taxon>Cytheroidea</taxon>
        <taxon>Cytherideidae</taxon>
        <taxon>Cyprideis</taxon>
    </lineage>
</organism>
<feature type="compositionally biased region" description="Polar residues" evidence="8">
    <location>
        <begin position="379"/>
        <end position="389"/>
    </location>
</feature>
<feature type="compositionally biased region" description="Low complexity" evidence="8">
    <location>
        <begin position="207"/>
        <end position="225"/>
    </location>
</feature>
<dbReference type="GO" id="GO:0008270">
    <property type="term" value="F:zinc ion binding"/>
    <property type="evidence" value="ECO:0007669"/>
    <property type="project" value="UniProtKB-KW"/>
</dbReference>
<keyword evidence="4" id="KW-0479">Metal-binding</keyword>
<evidence type="ECO:0000259" key="9">
    <source>
        <dbReference type="Pfam" id="PF26192"/>
    </source>
</evidence>
<evidence type="ECO:0000256" key="1">
    <source>
        <dbReference type="ARBA" id="ARBA00000900"/>
    </source>
</evidence>
<dbReference type="GO" id="GO:0005737">
    <property type="term" value="C:cytoplasm"/>
    <property type="evidence" value="ECO:0007669"/>
    <property type="project" value="TreeGrafter"/>
</dbReference>
<keyword evidence="7" id="KW-0862">Zinc</keyword>
<dbReference type="EC" id="2.3.2.27" evidence="2"/>
<protein>
    <recommendedName>
        <fullName evidence="2">RING-type E3 ubiquitin transferase</fullName>
        <ecNumber evidence="2">2.3.2.27</ecNumber>
    </recommendedName>
</protein>
<keyword evidence="3" id="KW-0808">Transferase</keyword>
<dbReference type="GO" id="GO:0061630">
    <property type="term" value="F:ubiquitin protein ligase activity"/>
    <property type="evidence" value="ECO:0007669"/>
    <property type="project" value="UniProtKB-EC"/>
</dbReference>
<feature type="region of interest" description="Disordered" evidence="8">
    <location>
        <begin position="104"/>
        <end position="129"/>
    </location>
</feature>
<comment type="catalytic activity">
    <reaction evidence="1">
        <text>S-ubiquitinyl-[E2 ubiquitin-conjugating enzyme]-L-cysteine + [acceptor protein]-L-lysine = [E2 ubiquitin-conjugating enzyme]-L-cysteine + N(6)-ubiquitinyl-[acceptor protein]-L-lysine.</text>
        <dbReference type="EC" id="2.3.2.27"/>
    </reaction>
</comment>
<dbReference type="GO" id="GO:0016567">
    <property type="term" value="P:protein ubiquitination"/>
    <property type="evidence" value="ECO:0007669"/>
    <property type="project" value="TreeGrafter"/>
</dbReference>
<reference evidence="10" key="1">
    <citation type="submission" date="2020-11" db="EMBL/GenBank/DDBJ databases">
        <authorList>
            <person name="Tran Van P."/>
        </authorList>
    </citation>
    <scope>NUCLEOTIDE SEQUENCE</scope>
</reference>
<sequence>MGNYWTTRRSSGVEEINLTQQYQYRYPPRDGSNYFASHFIMGGERFDMPQAEGYLFGENSDLNFLGSRPAPFPYSAPQSHEPTKTLNALINVRKESLRFVKIQPHEQSAQTPGMENEDGVGSCSSPDLTSSMISAGKTATVLDAVATGPPSLPSGTSTSNSNFLYCSSSTQDVSAASSNKKIKSIDKKGASTSSTSLLQNTNGGTASSVLSSPVSNKKKSSSIQIPQPPPPTPAPNNTKFNIEFTFDADAKCAITIHYFCIEELSPYGVFYTPRDHRMSSETYRFKKGANQVFSQATHIFDPTEWPEEDLSLSMEMKEVFPVVIHCIAEEGEGEQMSYRYQASNCPICRAPFRALLQIRAVQKGETSTSTCSEPTSSSHQPASTTASSTRVNIPQIPAGVESPPSQQGIPTGYEVVSLLEALNGPPPTPPPTPSFSASKPRR</sequence>
<dbReference type="Pfam" id="PF26192">
    <property type="entry name" value="RNF157-like_N"/>
    <property type="match status" value="1"/>
</dbReference>
<dbReference type="PANTHER" id="PTHR22996">
    <property type="entry name" value="MAHOGUNIN"/>
    <property type="match status" value="1"/>
</dbReference>
<proteinExistence type="predicted"/>
<feature type="region of interest" description="Disordered" evidence="8">
    <location>
        <begin position="366"/>
        <end position="389"/>
    </location>
</feature>
<evidence type="ECO:0000256" key="3">
    <source>
        <dbReference type="ARBA" id="ARBA00022679"/>
    </source>
</evidence>
<feature type="region of interest" description="Disordered" evidence="8">
    <location>
        <begin position="420"/>
        <end position="442"/>
    </location>
</feature>
<feature type="region of interest" description="Disordered" evidence="8">
    <location>
        <begin position="395"/>
        <end position="414"/>
    </location>
</feature>
<evidence type="ECO:0000256" key="8">
    <source>
        <dbReference type="SAM" id="MobiDB-lite"/>
    </source>
</evidence>
<dbReference type="AlphaFoldDB" id="A0A7R8ZTI0"/>
<evidence type="ECO:0000256" key="7">
    <source>
        <dbReference type="ARBA" id="ARBA00022833"/>
    </source>
</evidence>
<keyword evidence="5" id="KW-0863">Zinc-finger</keyword>
<feature type="region of interest" description="Disordered" evidence="8">
    <location>
        <begin position="177"/>
        <end position="236"/>
    </location>
</feature>
<feature type="domain" description="MGRN1/RNF157-like N-terminal" evidence="9">
    <location>
        <begin position="236"/>
        <end position="347"/>
    </location>
</feature>
<evidence type="ECO:0000256" key="6">
    <source>
        <dbReference type="ARBA" id="ARBA00022786"/>
    </source>
</evidence>
<evidence type="ECO:0000256" key="5">
    <source>
        <dbReference type="ARBA" id="ARBA00022771"/>
    </source>
</evidence>
<dbReference type="OrthoDB" id="10014838at2759"/>